<name>A0A1F2PAN4_9EURY</name>
<accession>A0A1F2PAN4</accession>
<sequence length="234" mass="27002">MRDAGMLKPTGIYMLDTIMRGGFPAGSLIYFRGDPDSMAEIFLYQFTSSRKTYYITTTRRHEYIAQNIATIGCTQNMDSVIFLDVYSKYNLNGGYTEDSDEKIMDWIEVELETIKEVEGENEFNIIVDTFSFFMDLKIDQFRLRNLVNRLYELVKGCGGLGFLYVLNDSHDKQIENYIMNVADVIFNVDLERVGHRINNRFSITKVRGMAPLPEFIKFKIGPHGIEIDTSRDIA</sequence>
<keyword evidence="4" id="KW-1185">Reference proteome</keyword>
<dbReference type="EMBL" id="LYOS01000002">
    <property type="protein sequence ID" value="OFV68104.1"/>
    <property type="molecule type" value="Genomic_DNA"/>
</dbReference>
<evidence type="ECO:0000256" key="1">
    <source>
        <dbReference type="ARBA" id="ARBA00022741"/>
    </source>
</evidence>
<dbReference type="Pfam" id="PF23442">
    <property type="entry name" value="DUF7125"/>
    <property type="match status" value="1"/>
</dbReference>
<dbReference type="STRING" id="1838285.SCAL_000744"/>
<dbReference type="InterPro" id="IPR027417">
    <property type="entry name" value="P-loop_NTPase"/>
</dbReference>
<comment type="caution">
    <text evidence="3">The sequence shown here is derived from an EMBL/GenBank/DDBJ whole genome shotgun (WGS) entry which is preliminary data.</text>
</comment>
<evidence type="ECO:0000256" key="2">
    <source>
        <dbReference type="ARBA" id="ARBA00022840"/>
    </source>
</evidence>
<dbReference type="AlphaFoldDB" id="A0A1F2PAN4"/>
<keyword evidence="2" id="KW-0067">ATP-binding</keyword>
<dbReference type="PANTHER" id="PTHR43637:SF3">
    <property type="entry name" value="FLAGELLA-RELATED PROTEIN H-RELATED"/>
    <property type="match status" value="1"/>
</dbReference>
<dbReference type="PANTHER" id="PTHR43637">
    <property type="entry name" value="UPF0273 PROTEIN TM_0370"/>
    <property type="match status" value="1"/>
</dbReference>
<dbReference type="SUPFAM" id="SSF52540">
    <property type="entry name" value="P-loop containing nucleoside triphosphate hydrolases"/>
    <property type="match status" value="1"/>
</dbReference>
<protein>
    <submittedName>
        <fullName evidence="3">Recombinase RecA</fullName>
    </submittedName>
</protein>
<dbReference type="InterPro" id="IPR055549">
    <property type="entry name" value="DUF7125"/>
</dbReference>
<gene>
    <name evidence="3" type="ORF">SCAL_000744</name>
</gene>
<keyword evidence="1" id="KW-0547">Nucleotide-binding</keyword>
<evidence type="ECO:0000313" key="4">
    <source>
        <dbReference type="Proteomes" id="UP000186940"/>
    </source>
</evidence>
<reference evidence="3" key="1">
    <citation type="submission" date="2016-05" db="EMBL/GenBank/DDBJ databases">
        <title>Microbial consortia oxidize butane by reversing methanogenesis.</title>
        <authorList>
            <person name="Laso-Perez R."/>
            <person name="Richter M."/>
            <person name="Wegener G."/>
            <person name="Musat F."/>
        </authorList>
    </citation>
    <scope>NUCLEOTIDE SEQUENCE [LARGE SCALE GENOMIC DNA]</scope>
    <source>
        <strain evidence="3">BOX2</strain>
    </source>
</reference>
<evidence type="ECO:0000313" key="3">
    <source>
        <dbReference type="EMBL" id="OFV68104.1"/>
    </source>
</evidence>
<organism evidence="3 4">
    <name type="scientific">Candidatus Syntropharchaeum caldarium</name>
    <dbReference type="NCBI Taxonomy" id="1838285"/>
    <lineage>
        <taxon>Archaea</taxon>
        <taxon>Methanobacteriati</taxon>
        <taxon>Methanobacteriota</taxon>
        <taxon>Stenosarchaea group</taxon>
        <taxon>Methanomicrobia</taxon>
        <taxon>Methanosarcinales</taxon>
        <taxon>ANME-2 cluster</taxon>
        <taxon>Candidatus Syntropharchaeum</taxon>
    </lineage>
</organism>
<dbReference type="GO" id="GO:0005524">
    <property type="term" value="F:ATP binding"/>
    <property type="evidence" value="ECO:0007669"/>
    <property type="project" value="UniProtKB-KW"/>
</dbReference>
<dbReference type="Proteomes" id="UP000186940">
    <property type="component" value="Unassembled WGS sequence"/>
</dbReference>
<dbReference type="Gene3D" id="3.40.50.300">
    <property type="entry name" value="P-loop containing nucleotide triphosphate hydrolases"/>
    <property type="match status" value="1"/>
</dbReference>
<proteinExistence type="predicted"/>